<accession>A0ABM0PAC9</accession>
<dbReference type="SUPFAM" id="SSF52058">
    <property type="entry name" value="L domain-like"/>
    <property type="match status" value="1"/>
</dbReference>
<dbReference type="Pfam" id="PF23282">
    <property type="entry name" value="WHD_ROQ1"/>
    <property type="match status" value="1"/>
</dbReference>
<keyword evidence="5" id="KW-1185">Reference proteome</keyword>
<dbReference type="InterPro" id="IPR032675">
    <property type="entry name" value="LRR_dom_sf"/>
</dbReference>
<dbReference type="Gene3D" id="3.80.10.10">
    <property type="entry name" value="Ribonuclease Inhibitor"/>
    <property type="match status" value="1"/>
</dbReference>
<dbReference type="InterPro" id="IPR058192">
    <property type="entry name" value="WHD_ROQ1-like"/>
</dbReference>
<reference evidence="6" key="2">
    <citation type="submission" date="2025-08" db="UniProtKB">
        <authorList>
            <consortium name="RefSeq"/>
        </authorList>
    </citation>
    <scope>IDENTIFICATION</scope>
</reference>
<evidence type="ECO:0000313" key="6">
    <source>
        <dbReference type="RefSeq" id="XP_008236667.1"/>
    </source>
</evidence>
<dbReference type="Pfam" id="PF00931">
    <property type="entry name" value="NB-ARC"/>
    <property type="match status" value="1"/>
</dbReference>
<dbReference type="Gene3D" id="3.40.50.300">
    <property type="entry name" value="P-loop containing nucleotide triphosphate hydrolases"/>
    <property type="match status" value="1"/>
</dbReference>
<keyword evidence="1" id="KW-0433">Leucine-rich repeat</keyword>
<dbReference type="InterPro" id="IPR027417">
    <property type="entry name" value="P-loop_NTPase"/>
</dbReference>
<sequence>MNKQFDDLVKKAVGVNGTLVGDILHEDVMSKFWFQGLVSNQFAHLPSFLGDEYSGCSNVDFEQIVDCTSEFTTNEIFNSREELIRWAREVGKANGFVIVTLRSDQGGKGNKKPRVTLGCEREESEKHGLKHLRNVLLREILNEKDLTIGTPSIGSTYVRERLSNTKVLIVLDDVSASTQLELLVGDHFQFGSGSQITITTRDRRLLKKKVDDDKIYKVEGLSYDEARGMPLALKILGSLFLHCDNNHEREDELNNLKKFPNQEIENMLKLSYDGLEKNAKEIFLDIACFYKGMKIDFAKEMLHICGVFAGGIKVLIEKSLVSISRWNCLEMHDLVQKMGRTIVYEQCIEEPGRRSRLFIAQDIYRILRNNTGTEAVQAIFFNSSKSGQLRLDHADFKKMHNLSLLNVDSSFGKYCKLKVSLPNSLGYLCWEEYPLKSLPSKFSPENLVELRMCGSKKLSNFGIKSRGLLIYLQFFGTSKRSKSTRDGGDKNTRCSEFEDFPEIWEPMGHLKILLLNGTAVKELPSSIECCSKFEDFPEIWEPMGHVKVLLLNGTAVKVLPSSIECLFGCSEFEDFPEIWEPMGHLKCLLLNGTAVKELPSSIKCLFALPRIGLKNCKRLVSLPPSICKLKSLKELDLTGCSEFEDLHEILEPMGELEFLGLERTSVKGCDSRRLEI</sequence>
<evidence type="ECO:0000256" key="2">
    <source>
        <dbReference type="ARBA" id="ARBA00022737"/>
    </source>
</evidence>
<evidence type="ECO:0000259" key="4">
    <source>
        <dbReference type="Pfam" id="PF23282"/>
    </source>
</evidence>
<dbReference type="Proteomes" id="UP000694861">
    <property type="component" value="Linkage group LG6"/>
</dbReference>
<evidence type="ECO:0000259" key="3">
    <source>
        <dbReference type="Pfam" id="PF00931"/>
    </source>
</evidence>
<dbReference type="RefSeq" id="XP_008236667.1">
    <property type="nucleotide sequence ID" value="XM_008238445.1"/>
</dbReference>
<reference evidence="5" key="1">
    <citation type="journal article" date="2012" name="Nat. Commun.">
        <title>The genome of Prunus mume.</title>
        <authorList>
            <person name="Zhang Q."/>
            <person name="Chen W."/>
            <person name="Sun L."/>
            <person name="Zhao F."/>
            <person name="Huang B."/>
            <person name="Yang W."/>
            <person name="Tao Y."/>
            <person name="Wang J."/>
            <person name="Yuan Z."/>
            <person name="Fan G."/>
            <person name="Xing Z."/>
            <person name="Han C."/>
            <person name="Pan H."/>
            <person name="Zhong X."/>
            <person name="Shi W."/>
            <person name="Liang X."/>
            <person name="Du D."/>
            <person name="Sun F."/>
            <person name="Xu Z."/>
            <person name="Hao R."/>
            <person name="Lv T."/>
            <person name="Lv Y."/>
            <person name="Zheng Z."/>
            <person name="Sun M."/>
            <person name="Luo L."/>
            <person name="Cai M."/>
            <person name="Gao Y."/>
            <person name="Wang J."/>
            <person name="Yin Y."/>
            <person name="Xu X."/>
            <person name="Cheng T."/>
            <person name="Wang J."/>
        </authorList>
    </citation>
    <scope>NUCLEOTIDE SEQUENCE [LARGE SCALE GENOMIC DNA]</scope>
</reference>
<keyword evidence="2" id="KW-0677">Repeat</keyword>
<dbReference type="GeneID" id="103335440"/>
<gene>
    <name evidence="6" type="primary">LOC103335440</name>
</gene>
<dbReference type="InterPro" id="IPR044974">
    <property type="entry name" value="Disease_R_plants"/>
</dbReference>
<organism evidence="5 6">
    <name type="scientific">Prunus mume</name>
    <name type="common">Japanese apricot</name>
    <name type="synonym">Armeniaca mume</name>
    <dbReference type="NCBI Taxonomy" id="102107"/>
    <lineage>
        <taxon>Eukaryota</taxon>
        <taxon>Viridiplantae</taxon>
        <taxon>Streptophyta</taxon>
        <taxon>Embryophyta</taxon>
        <taxon>Tracheophyta</taxon>
        <taxon>Spermatophyta</taxon>
        <taxon>Magnoliopsida</taxon>
        <taxon>eudicotyledons</taxon>
        <taxon>Gunneridae</taxon>
        <taxon>Pentapetalae</taxon>
        <taxon>rosids</taxon>
        <taxon>fabids</taxon>
        <taxon>Rosales</taxon>
        <taxon>Rosaceae</taxon>
        <taxon>Amygdaloideae</taxon>
        <taxon>Amygdaleae</taxon>
        <taxon>Prunus</taxon>
    </lineage>
</organism>
<evidence type="ECO:0000256" key="1">
    <source>
        <dbReference type="ARBA" id="ARBA00022614"/>
    </source>
</evidence>
<dbReference type="PANTHER" id="PTHR11017">
    <property type="entry name" value="LEUCINE-RICH REPEAT-CONTAINING PROTEIN"/>
    <property type="match status" value="1"/>
</dbReference>
<name>A0ABM0PAC9_PRUMU</name>
<protein>
    <submittedName>
        <fullName evidence="6">TMV resistance protein N-like</fullName>
    </submittedName>
</protein>
<feature type="domain" description="Disease resistance protein Roq1-like winged-helix" evidence="4">
    <location>
        <begin position="276"/>
        <end position="346"/>
    </location>
</feature>
<dbReference type="PRINTS" id="PR00364">
    <property type="entry name" value="DISEASERSIST"/>
</dbReference>
<feature type="domain" description="NB-ARC" evidence="3">
    <location>
        <begin position="129"/>
        <end position="226"/>
    </location>
</feature>
<proteinExistence type="predicted"/>
<evidence type="ECO:0000313" key="5">
    <source>
        <dbReference type="Proteomes" id="UP000694861"/>
    </source>
</evidence>
<dbReference type="SUPFAM" id="SSF52540">
    <property type="entry name" value="P-loop containing nucleoside triphosphate hydrolases"/>
    <property type="match status" value="1"/>
</dbReference>
<dbReference type="InterPro" id="IPR002182">
    <property type="entry name" value="NB-ARC"/>
</dbReference>
<dbReference type="PANTHER" id="PTHR11017:SF574">
    <property type="entry name" value="ADP-RIBOSYL CYCLASE_CYCLIC ADP-RIBOSE HYDROLASE"/>
    <property type="match status" value="1"/>
</dbReference>